<accession>A0A2U8W3A5</accession>
<evidence type="ECO:0000313" key="2">
    <source>
        <dbReference type="Proteomes" id="UP000245926"/>
    </source>
</evidence>
<reference evidence="2" key="1">
    <citation type="submission" date="2018-05" db="EMBL/GenBank/DDBJ databases">
        <title>Complete Genome Sequence of Methylobacterium sp. 17SD2-17.</title>
        <authorList>
            <person name="Srinivasan S."/>
        </authorList>
    </citation>
    <scope>NUCLEOTIDE SEQUENCE [LARGE SCALE GENOMIC DNA]</scope>
    <source>
        <strain evidence="2">17SD2-17</strain>
    </source>
</reference>
<protein>
    <submittedName>
        <fullName evidence="1">Uncharacterized protein</fullName>
    </submittedName>
</protein>
<proteinExistence type="predicted"/>
<organism evidence="1 2">
    <name type="scientific">Methylobacterium durans</name>
    <dbReference type="NCBI Taxonomy" id="2202825"/>
    <lineage>
        <taxon>Bacteria</taxon>
        <taxon>Pseudomonadati</taxon>
        <taxon>Pseudomonadota</taxon>
        <taxon>Alphaproteobacteria</taxon>
        <taxon>Hyphomicrobiales</taxon>
        <taxon>Methylobacteriaceae</taxon>
        <taxon>Methylobacterium</taxon>
    </lineage>
</organism>
<name>A0A2U8W3A5_9HYPH</name>
<gene>
    <name evidence="1" type="ORF">DK389_08565</name>
</gene>
<dbReference type="EMBL" id="CP029550">
    <property type="protein sequence ID" value="AWN40575.1"/>
    <property type="molecule type" value="Genomic_DNA"/>
</dbReference>
<dbReference type="AlphaFoldDB" id="A0A2U8W3A5"/>
<keyword evidence="2" id="KW-1185">Reference proteome</keyword>
<evidence type="ECO:0000313" key="1">
    <source>
        <dbReference type="EMBL" id="AWN40575.1"/>
    </source>
</evidence>
<sequence length="120" mass="13680">MQGLPNIRETADLRTLLDRQECQVQRVHRAYQANPAHRAHKGQLARQVLGTRLAPLVWQIRRALMEIGEIKDRPAPRGLPALLVQQVKLILLARTVRRGLRVLQERQVVLDRLAPLGPLT</sequence>
<dbReference type="OrthoDB" id="7994000at2"/>
<dbReference type="RefSeq" id="WP_109888837.1">
    <property type="nucleotide sequence ID" value="NZ_CP029550.1"/>
</dbReference>
<dbReference type="KEGG" id="mets:DK389_08565"/>
<dbReference type="Proteomes" id="UP000245926">
    <property type="component" value="Chromosome"/>
</dbReference>